<keyword evidence="1" id="KW-0732">Signal</keyword>
<dbReference type="Proteomes" id="UP001595710">
    <property type="component" value="Unassembled WGS sequence"/>
</dbReference>
<feature type="signal peptide" evidence="1">
    <location>
        <begin position="1"/>
        <end position="22"/>
    </location>
</feature>
<evidence type="ECO:0000313" key="3">
    <source>
        <dbReference type="EMBL" id="MFC3700081.1"/>
    </source>
</evidence>
<proteinExistence type="predicted"/>
<protein>
    <submittedName>
        <fullName evidence="3">ABC transporter substrate-binding protein</fullName>
    </submittedName>
</protein>
<dbReference type="PROSITE" id="PS50983">
    <property type="entry name" value="FE_B12_PBP"/>
    <property type="match status" value="1"/>
</dbReference>
<evidence type="ECO:0000259" key="2">
    <source>
        <dbReference type="PROSITE" id="PS50983"/>
    </source>
</evidence>
<gene>
    <name evidence="3" type="ORF">ACFOND_00400</name>
</gene>
<dbReference type="PANTHER" id="PTHR30535">
    <property type="entry name" value="VITAMIN B12-BINDING PROTEIN"/>
    <property type="match status" value="1"/>
</dbReference>
<feature type="domain" description="Fe/B12 periplasmic-binding" evidence="2">
    <location>
        <begin position="45"/>
        <end position="308"/>
    </location>
</feature>
<dbReference type="EMBL" id="JBHRYN010000002">
    <property type="protein sequence ID" value="MFC3700081.1"/>
    <property type="molecule type" value="Genomic_DNA"/>
</dbReference>
<accession>A0ABV7WMP7</accession>
<evidence type="ECO:0000313" key="4">
    <source>
        <dbReference type="Proteomes" id="UP001595710"/>
    </source>
</evidence>
<dbReference type="SUPFAM" id="SSF53807">
    <property type="entry name" value="Helical backbone' metal receptor"/>
    <property type="match status" value="1"/>
</dbReference>
<name>A0ABV7WMP7_9GAMM</name>
<keyword evidence="4" id="KW-1185">Reference proteome</keyword>
<dbReference type="InterPro" id="IPR050902">
    <property type="entry name" value="ABC_Transporter_SBP"/>
</dbReference>
<reference evidence="4" key="1">
    <citation type="journal article" date="2019" name="Int. J. Syst. Evol. Microbiol.">
        <title>The Global Catalogue of Microorganisms (GCM) 10K type strain sequencing project: providing services to taxonomists for standard genome sequencing and annotation.</title>
        <authorList>
            <consortium name="The Broad Institute Genomics Platform"/>
            <consortium name="The Broad Institute Genome Sequencing Center for Infectious Disease"/>
            <person name="Wu L."/>
            <person name="Ma J."/>
        </authorList>
    </citation>
    <scope>NUCLEOTIDE SEQUENCE [LARGE SCALE GENOMIC DNA]</scope>
    <source>
        <strain evidence="4">CECT 8288</strain>
    </source>
</reference>
<evidence type="ECO:0000256" key="1">
    <source>
        <dbReference type="SAM" id="SignalP"/>
    </source>
</evidence>
<dbReference type="InterPro" id="IPR002491">
    <property type="entry name" value="ABC_transptr_periplasmic_BD"/>
</dbReference>
<dbReference type="Pfam" id="PF01497">
    <property type="entry name" value="Peripla_BP_2"/>
    <property type="match status" value="1"/>
</dbReference>
<dbReference type="RefSeq" id="WP_290282913.1">
    <property type="nucleotide sequence ID" value="NZ_JAUFQI010000001.1"/>
</dbReference>
<dbReference type="Gene3D" id="3.40.50.1980">
    <property type="entry name" value="Nitrogenase molybdenum iron protein domain"/>
    <property type="match status" value="2"/>
</dbReference>
<comment type="caution">
    <text evidence="3">The sequence shown here is derived from an EMBL/GenBank/DDBJ whole genome shotgun (WGS) entry which is preliminary data.</text>
</comment>
<sequence>MPTLFRTLIVISISLFSSLVFATDYPLTVTDGMGNTITLQKAPERISSKTLFTDEIFSEILSPSKLSSISDIANDANFSNIADKLPKGVALMGLNVEQILSNYPDIVFAANWSDSGVVEQIKQAGITVYLVNTPFTIEAIQAEIEKISQIVDATEQGEQLLANMNQNMAALNTKIQDIKNAELVALDYNTWGTSSGVDSTWHALVTAAGIENAAARFEQGSYGQVTMSKELILEINPDILFLPGWIYGDDKGAEQFMNSVKNDPALKDVAAVKNNRIYAVPENLRGTYSQYIADTLAYVVNKVHSDIE</sequence>
<organism evidence="3 4">
    <name type="scientific">Reinekea marina</name>
    <dbReference type="NCBI Taxonomy" id="1310421"/>
    <lineage>
        <taxon>Bacteria</taxon>
        <taxon>Pseudomonadati</taxon>
        <taxon>Pseudomonadota</taxon>
        <taxon>Gammaproteobacteria</taxon>
        <taxon>Oceanospirillales</taxon>
        <taxon>Saccharospirillaceae</taxon>
        <taxon>Reinekea</taxon>
    </lineage>
</organism>
<feature type="chain" id="PRO_5046712877" evidence="1">
    <location>
        <begin position="23"/>
        <end position="308"/>
    </location>
</feature>
<dbReference type="PANTHER" id="PTHR30535:SF34">
    <property type="entry name" value="MOLYBDATE-BINDING PROTEIN MOLA"/>
    <property type="match status" value="1"/>
</dbReference>